<reference evidence="1" key="1">
    <citation type="submission" date="2014-11" db="EMBL/GenBank/DDBJ databases">
        <authorList>
            <person name="Genoscope - CEA"/>
        </authorList>
    </citation>
    <scope>NUCLEOTIDE SEQUENCE</scope>
    <source>
        <strain evidence="1">IPO1609</strain>
    </source>
</reference>
<name>A0A7U7JD15_RALSL</name>
<organism evidence="1 2">
    <name type="scientific">Ralstonia solanacearum IPO1609</name>
    <dbReference type="NCBI Taxonomy" id="564066"/>
    <lineage>
        <taxon>Bacteria</taxon>
        <taxon>Pseudomonadati</taxon>
        <taxon>Pseudomonadota</taxon>
        <taxon>Betaproteobacteria</taxon>
        <taxon>Burkholderiales</taxon>
        <taxon>Burkholderiaceae</taxon>
        <taxon>Ralstonia</taxon>
        <taxon>Ralstonia solanacearum species complex</taxon>
    </lineage>
</organism>
<evidence type="ECO:0000313" key="2">
    <source>
        <dbReference type="Proteomes" id="UP000053470"/>
    </source>
</evidence>
<reference evidence="1" key="2">
    <citation type="submission" date="2022-04" db="EMBL/GenBank/DDBJ databases">
        <title>Genomic draft of R. solanacearum strain IPO1609, a phylotype IIB1/biovar 2/race 3 strain isolated from potato in Europe.</title>
        <authorList>
            <person name="Boucher C."/>
            <person name="Carrere S."/>
            <person name="Dossat C."/>
            <person name="Elbaz M."/>
            <person name="Genin S."/>
            <person name="Gouzy J."/>
            <person name="Prior P."/>
            <person name="Segurens B."/>
            <person name="Wincker P."/>
        </authorList>
    </citation>
    <scope>NUCLEOTIDE SEQUENCE</scope>
    <source>
        <strain evidence="1">IPO1609</strain>
    </source>
</reference>
<dbReference type="RefSeq" id="WP_020957571.1">
    <property type="nucleotide sequence ID" value="NZ_LN651281.1"/>
</dbReference>
<sequence length="123" mass="13749">MEAVEVRLQATVSASEFDEHYQMAFVYCMDAQRNYCFSLSRFPDEECIEVMVRDQLVCKVDDVSVTLEGRTMTVALDSTVAARLDGESGYVIELNAAEEELPGIRAALRKIFEGKSGLRVQAN</sequence>
<accession>A0A7U7JD15</accession>
<dbReference type="AlphaFoldDB" id="A0A7U7JD15"/>
<evidence type="ECO:0000313" key="1">
    <source>
        <dbReference type="EMBL" id="CEJ16442.1"/>
    </source>
</evidence>
<dbReference type="EMBL" id="LN651281">
    <property type="protein sequence ID" value="CEJ16442.1"/>
    <property type="molecule type" value="Genomic_DNA"/>
</dbReference>
<gene>
    <name evidence="1" type="ORF">RSIPO_03139</name>
</gene>
<keyword evidence="2" id="KW-1185">Reference proteome</keyword>
<protein>
    <submittedName>
        <fullName evidence="1">Transcriptional repressor protein</fullName>
    </submittedName>
</protein>
<dbReference type="Proteomes" id="UP000053470">
    <property type="component" value="Unassembled WGS sequence"/>
</dbReference>
<proteinExistence type="predicted"/>